<dbReference type="InterPro" id="IPR001810">
    <property type="entry name" value="F-box_dom"/>
</dbReference>
<accession>A0A9N9BLB3</accession>
<dbReference type="PANTHER" id="PTHR13318:SF95">
    <property type="entry name" value="F-BOX PROTEIN YLR352W"/>
    <property type="match status" value="1"/>
</dbReference>
<feature type="domain" description="F-box" evidence="2">
    <location>
        <begin position="310"/>
        <end position="351"/>
    </location>
</feature>
<organism evidence="3 4">
    <name type="scientific">Funneliformis caledonium</name>
    <dbReference type="NCBI Taxonomy" id="1117310"/>
    <lineage>
        <taxon>Eukaryota</taxon>
        <taxon>Fungi</taxon>
        <taxon>Fungi incertae sedis</taxon>
        <taxon>Mucoromycota</taxon>
        <taxon>Glomeromycotina</taxon>
        <taxon>Glomeromycetes</taxon>
        <taxon>Glomerales</taxon>
        <taxon>Glomeraceae</taxon>
        <taxon>Funneliformis</taxon>
    </lineage>
</organism>
<name>A0A9N9BLB3_9GLOM</name>
<gene>
    <name evidence="3" type="ORF">FCALED_LOCUS7146</name>
</gene>
<dbReference type="GO" id="GO:0019005">
    <property type="term" value="C:SCF ubiquitin ligase complex"/>
    <property type="evidence" value="ECO:0007669"/>
    <property type="project" value="TreeGrafter"/>
</dbReference>
<evidence type="ECO:0000313" key="3">
    <source>
        <dbReference type="EMBL" id="CAG8572045.1"/>
    </source>
</evidence>
<proteinExistence type="predicted"/>
<dbReference type="AlphaFoldDB" id="A0A9N9BLB3"/>
<dbReference type="InterPro" id="IPR036047">
    <property type="entry name" value="F-box-like_dom_sf"/>
</dbReference>
<keyword evidence="1" id="KW-1133">Transmembrane helix</keyword>
<dbReference type="Proteomes" id="UP000789570">
    <property type="component" value="Unassembled WGS sequence"/>
</dbReference>
<sequence>MTNNGLSVVSQLIASIIYLILLPFGDFFGRHLSLYLAFNIGFIHGGSSGTLGAILYFRNKLYVLGVLISIFLFLVLVLTIFHIILTVQVYRLFKSRNFTICPRLNHTGATVAPDPELSHHVEQPDYPTIPNEIQVPEGNDFKFLLYALGLNVYVCNTTTSEWVFTRAIDTTLINDITKKEMFITKYEVAEHFFLEKPVNGGLAIWKSLSPGDDSYVITSLAATVTSPDGIDNDYWLSLKVTATGGYGAFADNTYILRVNTQKGMPPPANECGTKYENVQIMEDKISTLDNVLPCTTMKETNGNVLPSSSLPPEILVNIFGFLCSVTDLLSCAQVNQAWHHVITAFYIWHTTKFKNYETFSRFHEILQMISKTRRKRALENWDKLIAAYLSSVTETSKSETSDDDVGEGDETVGSPTPLANQTYFHSTRYYGHFVIKLDLSKIHKKANITEKMFCDLFPNIPNLENVNFYNCYTVTDEVIKNLTESCHRLRKLKLFGCTSLSNKSLDYIGMHCTELTFLNMGFCTYVTSTALQRLLERCRRLSTLVISHCSNAPAITLIPMVKNLQGLQKLYMYRGFTSDLIVKSLIPQIPRLRKLDLGISKPKITDVGADIIAQYCPNLVHLSLSFSLVTCEGLKNIGQGCKKLSFLDLSGCCNIGHGLYDVLKYFTELKTIYLKSLLQISGKSFSTIIKSNIEHVSFFSSKILEAETYDVPSKEDKSYSKVKKLILDYCEISNKNLKQIAHWSKNLEHLDISLVYDADDEILQFLCDNLENLKFVLARGCYRISQVKQAELNKHQRIKFSF</sequence>
<protein>
    <submittedName>
        <fullName evidence="3">12174_t:CDS:1</fullName>
    </submittedName>
</protein>
<dbReference type="SUPFAM" id="SSF81383">
    <property type="entry name" value="F-box domain"/>
    <property type="match status" value="1"/>
</dbReference>
<keyword evidence="1" id="KW-0812">Transmembrane</keyword>
<dbReference type="InterPro" id="IPR006553">
    <property type="entry name" value="Leu-rich_rpt_Cys-con_subtyp"/>
</dbReference>
<dbReference type="OrthoDB" id="550575at2759"/>
<keyword evidence="1" id="KW-0472">Membrane</keyword>
<dbReference type="SMART" id="SM00367">
    <property type="entry name" value="LRR_CC"/>
    <property type="match status" value="8"/>
</dbReference>
<keyword evidence="4" id="KW-1185">Reference proteome</keyword>
<evidence type="ECO:0000256" key="1">
    <source>
        <dbReference type="SAM" id="Phobius"/>
    </source>
</evidence>
<feature type="transmembrane region" description="Helical" evidence="1">
    <location>
        <begin position="6"/>
        <end position="24"/>
    </location>
</feature>
<comment type="caution">
    <text evidence="3">The sequence shown here is derived from an EMBL/GenBank/DDBJ whole genome shotgun (WGS) entry which is preliminary data.</text>
</comment>
<dbReference type="Pfam" id="PF12937">
    <property type="entry name" value="F-box-like"/>
    <property type="match status" value="1"/>
</dbReference>
<feature type="transmembrane region" description="Helical" evidence="1">
    <location>
        <begin position="36"/>
        <end position="57"/>
    </location>
</feature>
<reference evidence="3" key="1">
    <citation type="submission" date="2021-06" db="EMBL/GenBank/DDBJ databases">
        <authorList>
            <person name="Kallberg Y."/>
            <person name="Tangrot J."/>
            <person name="Rosling A."/>
        </authorList>
    </citation>
    <scope>NUCLEOTIDE SEQUENCE</scope>
    <source>
        <strain evidence="3">UK204</strain>
    </source>
</reference>
<evidence type="ECO:0000313" key="4">
    <source>
        <dbReference type="Proteomes" id="UP000789570"/>
    </source>
</evidence>
<dbReference type="SMART" id="SM00256">
    <property type="entry name" value="FBOX"/>
    <property type="match status" value="1"/>
</dbReference>
<dbReference type="SUPFAM" id="SSF52047">
    <property type="entry name" value="RNI-like"/>
    <property type="match status" value="2"/>
</dbReference>
<dbReference type="GO" id="GO:0031146">
    <property type="term" value="P:SCF-dependent proteasomal ubiquitin-dependent protein catabolic process"/>
    <property type="evidence" value="ECO:0007669"/>
    <property type="project" value="TreeGrafter"/>
</dbReference>
<dbReference type="EMBL" id="CAJVPQ010001835">
    <property type="protein sequence ID" value="CAG8572045.1"/>
    <property type="molecule type" value="Genomic_DNA"/>
</dbReference>
<evidence type="ECO:0000259" key="2">
    <source>
        <dbReference type="SMART" id="SM00256"/>
    </source>
</evidence>
<dbReference type="PANTHER" id="PTHR13318">
    <property type="entry name" value="PARTNER OF PAIRED, ISOFORM B-RELATED"/>
    <property type="match status" value="1"/>
</dbReference>
<dbReference type="Gene3D" id="1.20.1280.50">
    <property type="match status" value="1"/>
</dbReference>
<dbReference type="InterPro" id="IPR032675">
    <property type="entry name" value="LRR_dom_sf"/>
</dbReference>
<dbReference type="Gene3D" id="3.80.10.10">
    <property type="entry name" value="Ribonuclease Inhibitor"/>
    <property type="match status" value="2"/>
</dbReference>
<feature type="transmembrane region" description="Helical" evidence="1">
    <location>
        <begin position="63"/>
        <end position="87"/>
    </location>
</feature>